<organism evidence="1 2">
    <name type="scientific">Fadolivirus FV1/VV64</name>
    <dbReference type="NCBI Taxonomy" id="3070911"/>
    <lineage>
        <taxon>Viruses</taxon>
        <taxon>Varidnaviria</taxon>
        <taxon>Bamfordvirae</taxon>
        <taxon>Nucleocytoviricota</taxon>
        <taxon>Megaviricetes</taxon>
        <taxon>Imitervirales</taxon>
        <taxon>Mimiviridae</taxon>
        <taxon>Klosneuvirinae</taxon>
        <taxon>Fadolivirus</taxon>
        <taxon>Fadolivirus algeromassiliense</taxon>
    </lineage>
</organism>
<proteinExistence type="predicted"/>
<dbReference type="Proteomes" id="UP001162001">
    <property type="component" value="Segment"/>
</dbReference>
<evidence type="ECO:0000313" key="2">
    <source>
        <dbReference type="Proteomes" id="UP001162001"/>
    </source>
</evidence>
<accession>A0A7D3QUM4</accession>
<name>A0A7D3QUM4_9VIRU</name>
<reference evidence="1 2" key="1">
    <citation type="submission" date="2020-04" db="EMBL/GenBank/DDBJ databases">
        <title>Advantages and limits of metagenomic assembly and binning of a giant virus.</title>
        <authorList>
            <person name="Schulz F."/>
            <person name="Andreani J."/>
            <person name="Francis R."/>
            <person name="Boudjemaa H."/>
            <person name="Bou Khalil J.Y."/>
            <person name="Lee J."/>
            <person name="La Scola B."/>
            <person name="Woyke T."/>
        </authorList>
    </citation>
    <scope>NUCLEOTIDE SEQUENCE [LARGE SCALE GENOMIC DNA]</scope>
    <source>
        <strain evidence="1 2">FV1/VV64</strain>
    </source>
</reference>
<keyword evidence="2" id="KW-1185">Reference proteome</keyword>
<gene>
    <name evidence="1" type="ORF">Fadolivirus_1_809</name>
</gene>
<protein>
    <submittedName>
        <fullName evidence="1">Uncharacterized protein</fullName>
    </submittedName>
</protein>
<dbReference type="EMBL" id="MT418680">
    <property type="protein sequence ID" value="QKF94267.1"/>
    <property type="molecule type" value="Genomic_DNA"/>
</dbReference>
<evidence type="ECO:0000313" key="1">
    <source>
        <dbReference type="EMBL" id="QKF94267.1"/>
    </source>
</evidence>
<sequence>MSNKTFVDLAFFWKMFIDHTHGKLSNNIYDDAKLIYLELNELGINPNEVRSYEEIYDKISEFINQNLDVIIYNKLLTNDPYRVSIFYTNIKRIEKIIDRSILEYDVIHIQLLKLYLTITDEHNLSVTKQKIVSLILDYAIDKDIKHINNIFSLGIELKHSGVLDKLKNHVDILLFLDESNKDRNIKIILRTKGDKLLKFLKPIEYK</sequence>